<reference evidence="3" key="1">
    <citation type="journal article" date="2019" name="Int. J. Syst. Evol. Microbiol.">
        <title>The Global Catalogue of Microorganisms (GCM) 10K type strain sequencing project: providing services to taxonomists for standard genome sequencing and annotation.</title>
        <authorList>
            <consortium name="The Broad Institute Genomics Platform"/>
            <consortium name="The Broad Institute Genome Sequencing Center for Infectious Disease"/>
            <person name="Wu L."/>
            <person name="Ma J."/>
        </authorList>
    </citation>
    <scope>NUCLEOTIDE SEQUENCE [LARGE SCALE GENOMIC DNA]</scope>
    <source>
        <strain evidence="3">KCTC 42282</strain>
    </source>
</reference>
<accession>A0ABV7UFZ3</accession>
<evidence type="ECO:0000256" key="1">
    <source>
        <dbReference type="SAM" id="MobiDB-lite"/>
    </source>
</evidence>
<organism evidence="2 3">
    <name type="scientific">Camelimonas fluminis</name>
    <dbReference type="NCBI Taxonomy" id="1576911"/>
    <lineage>
        <taxon>Bacteria</taxon>
        <taxon>Pseudomonadati</taxon>
        <taxon>Pseudomonadota</taxon>
        <taxon>Alphaproteobacteria</taxon>
        <taxon>Hyphomicrobiales</taxon>
        <taxon>Chelatococcaceae</taxon>
        <taxon>Camelimonas</taxon>
    </lineage>
</organism>
<keyword evidence="3" id="KW-1185">Reference proteome</keyword>
<sequence>MPVTIPAERQQGAPLAQSGTAALPALLSPRADMRDPAPSSQAASTLFDPAGIWAYPIDAWQRSVLLRVPRDGGH</sequence>
<evidence type="ECO:0000313" key="3">
    <source>
        <dbReference type="Proteomes" id="UP001595704"/>
    </source>
</evidence>
<dbReference type="RefSeq" id="WP_376853108.1">
    <property type="nucleotide sequence ID" value="NZ_JBHRYC010000036.1"/>
</dbReference>
<dbReference type="Proteomes" id="UP001595704">
    <property type="component" value="Unassembled WGS sequence"/>
</dbReference>
<proteinExistence type="predicted"/>
<comment type="caution">
    <text evidence="2">The sequence shown here is derived from an EMBL/GenBank/DDBJ whole genome shotgun (WGS) entry which is preliminary data.</text>
</comment>
<evidence type="ECO:0000313" key="2">
    <source>
        <dbReference type="EMBL" id="MFC3637340.1"/>
    </source>
</evidence>
<dbReference type="EMBL" id="JBHRYC010000036">
    <property type="protein sequence ID" value="MFC3637340.1"/>
    <property type="molecule type" value="Genomic_DNA"/>
</dbReference>
<name>A0ABV7UFZ3_9HYPH</name>
<feature type="region of interest" description="Disordered" evidence="1">
    <location>
        <begin position="1"/>
        <end position="43"/>
    </location>
</feature>
<protein>
    <submittedName>
        <fullName evidence="2">Uncharacterized protein</fullName>
    </submittedName>
</protein>
<gene>
    <name evidence="2" type="ORF">ACFONL_08075</name>
</gene>